<evidence type="ECO:0000313" key="2">
    <source>
        <dbReference type="Proteomes" id="UP000308121"/>
    </source>
</evidence>
<evidence type="ECO:0000313" key="1">
    <source>
        <dbReference type="EMBL" id="TKR27414.1"/>
    </source>
</evidence>
<dbReference type="AlphaFoldDB" id="A0A7Z8K265"/>
<comment type="caution">
    <text evidence="1">The sequence shown here is derived from an EMBL/GenBank/DDBJ whole genome shotgun (WGS) entry which is preliminary data.</text>
</comment>
<dbReference type="EMBL" id="SZYE01000002">
    <property type="protein sequence ID" value="TKR27414.1"/>
    <property type="molecule type" value="Genomic_DNA"/>
</dbReference>
<organism evidence="1 2">
    <name type="scientific">Cellulomonas hominis</name>
    <dbReference type="NCBI Taxonomy" id="156981"/>
    <lineage>
        <taxon>Bacteria</taxon>
        <taxon>Bacillati</taxon>
        <taxon>Actinomycetota</taxon>
        <taxon>Actinomycetes</taxon>
        <taxon>Micrococcales</taxon>
        <taxon>Cellulomonadaceae</taxon>
        <taxon>Cellulomonas</taxon>
    </lineage>
</organism>
<reference evidence="1 2" key="1">
    <citation type="submission" date="2019-05" db="EMBL/GenBank/DDBJ databases">
        <title>Genome sequence of Cellulomonas hominis strain CS1.</title>
        <authorList>
            <person name="Belmont J."/>
            <person name="Maclea K.S."/>
        </authorList>
    </citation>
    <scope>NUCLEOTIDE SEQUENCE [LARGE SCALE GENOMIC DNA]</scope>
    <source>
        <strain evidence="1 2">CS1</strain>
    </source>
</reference>
<accession>A0A7Z8K265</accession>
<sequence length="198" mass="20888">MSAAPALLPVLHALRVRGVADAGAVAARARLPRAAVEDVLLDAEAAGLVARVPFAGPQDWSLTERGTTHGEALLASELEALGARPVVRDVLDGFGPLNDLVTGACTRWQLTELGLAGPPAAVADVLRDLTRAAGGLAATEARLADRLPRFAGYHARFVTALDLARDDTAWIAGIDRDSAHRVWFELHEDLLATLGARR</sequence>
<gene>
    <name evidence="1" type="ORF">FA014_00825</name>
</gene>
<name>A0A7Z8K265_9CELL</name>
<dbReference type="RefSeq" id="WP_154727819.1">
    <property type="nucleotide sequence ID" value="NZ_SZYE01000002.1"/>
</dbReference>
<dbReference type="OrthoDB" id="3568381at2"/>
<proteinExistence type="predicted"/>
<dbReference type="Proteomes" id="UP000308121">
    <property type="component" value="Unassembled WGS sequence"/>
</dbReference>
<protein>
    <submittedName>
        <fullName evidence="1">Uncharacterized protein</fullName>
    </submittedName>
</protein>